<dbReference type="RefSeq" id="WP_281386386.1">
    <property type="nucleotide sequence ID" value="NZ_BAAAKM010000086.1"/>
</dbReference>
<dbReference type="AlphaFoldDB" id="A0A840W5P1"/>
<organism evidence="1 2">
    <name type="scientific">Nocardiopsis metallicus</name>
    <dbReference type="NCBI Taxonomy" id="179819"/>
    <lineage>
        <taxon>Bacteria</taxon>
        <taxon>Bacillati</taxon>
        <taxon>Actinomycetota</taxon>
        <taxon>Actinomycetes</taxon>
        <taxon>Streptosporangiales</taxon>
        <taxon>Nocardiopsidaceae</taxon>
        <taxon>Nocardiopsis</taxon>
    </lineage>
</organism>
<accession>A0A840W5P1</accession>
<dbReference type="EMBL" id="JACHDO010000001">
    <property type="protein sequence ID" value="MBB5490663.1"/>
    <property type="molecule type" value="Genomic_DNA"/>
</dbReference>
<evidence type="ECO:0000313" key="1">
    <source>
        <dbReference type="EMBL" id="MBB5490663.1"/>
    </source>
</evidence>
<keyword evidence="2" id="KW-1185">Reference proteome</keyword>
<proteinExistence type="predicted"/>
<gene>
    <name evidence="1" type="ORF">HNR07_001800</name>
</gene>
<protein>
    <submittedName>
        <fullName evidence="1">Uncharacterized protein</fullName>
    </submittedName>
</protein>
<comment type="caution">
    <text evidence="1">The sequence shown here is derived from an EMBL/GenBank/DDBJ whole genome shotgun (WGS) entry which is preliminary data.</text>
</comment>
<sequence length="40" mass="4393">MIILREPFRIIRAHLVLNALVYGVAPAPVDTTTATVLIPH</sequence>
<dbReference type="Proteomes" id="UP000579647">
    <property type="component" value="Unassembled WGS sequence"/>
</dbReference>
<evidence type="ECO:0000313" key="2">
    <source>
        <dbReference type="Proteomes" id="UP000579647"/>
    </source>
</evidence>
<name>A0A840W5P1_9ACTN</name>
<reference evidence="1 2" key="1">
    <citation type="submission" date="2020-08" db="EMBL/GenBank/DDBJ databases">
        <title>Sequencing the genomes of 1000 actinobacteria strains.</title>
        <authorList>
            <person name="Klenk H.-P."/>
        </authorList>
    </citation>
    <scope>NUCLEOTIDE SEQUENCE [LARGE SCALE GENOMIC DNA]</scope>
    <source>
        <strain evidence="1 2">DSM 44598</strain>
    </source>
</reference>